<organism evidence="5 6">
    <name type="scientific">Meganyctiphanes norvegica</name>
    <name type="common">Northern krill</name>
    <name type="synonym">Thysanopoda norvegica</name>
    <dbReference type="NCBI Taxonomy" id="48144"/>
    <lineage>
        <taxon>Eukaryota</taxon>
        <taxon>Metazoa</taxon>
        <taxon>Ecdysozoa</taxon>
        <taxon>Arthropoda</taxon>
        <taxon>Crustacea</taxon>
        <taxon>Multicrustacea</taxon>
        <taxon>Malacostraca</taxon>
        <taxon>Eumalacostraca</taxon>
        <taxon>Eucarida</taxon>
        <taxon>Euphausiacea</taxon>
        <taxon>Euphausiidae</taxon>
        <taxon>Meganyctiphanes</taxon>
    </lineage>
</organism>
<dbReference type="Proteomes" id="UP001497623">
    <property type="component" value="Unassembled WGS sequence"/>
</dbReference>
<comment type="similarity">
    <text evidence="2">Belongs to the NOC2 family.</text>
</comment>
<dbReference type="InterPro" id="IPR005343">
    <property type="entry name" value="Noc2"/>
</dbReference>
<feature type="compositionally biased region" description="Basic and acidic residues" evidence="4">
    <location>
        <begin position="679"/>
        <end position="698"/>
    </location>
</feature>
<comment type="subcellular location">
    <subcellularLocation>
        <location evidence="1">Nucleus</location>
    </subcellularLocation>
</comment>
<sequence>MKIKAKKGGVPGSSKKNVGSNSEKKKRDDELAKMSVDDIFSNIAEESSDDESEIVPKGKTKKDKKQKKEKKKKEIPNVGSDSEFDDEDEMENASSMSQKEYLAKLRKSDPTFYATLMQSKDVMDLKSSDEEEEEEEEIEQEEGNKQQEEYNDNKLDSDSDESDVEEEGLRARGINMVTSSLVAKWEIGLNGDKPLDTFRDVEQGLLAAIESIQGNKDDGTSRYTVEGSQIFNAVVRLCLRHVAPALYRILKLKSAKDNPEKCKRWSKMKNYIKPYLRDMIKLAESVADPAVAEVVLSKGILPLLPFYIGHPPVCKVLLKCLITFWSQSNKKVRVLAFIAIFRTTRSLKNELLDWVLKRLYLSYVQNSRFTSPGTWGLIDFMRMSLVELYTLDQAVAYRHAFIYIRQMAFHLRNAIMSQKKERIQLVYNWQYIHCLHLWSELLCKTHPSEALQPLIYPLVQIAVGTITLQKSAAYFPLVFQVCSLLTDLSRHTETFIPVLPFLLEVLHKSPLDKKHKKMSLKPFDWLCMLKLSKSQQGESAFKDGIVDQVYDGIVNYLSVESASIGFPELVVPTNLQLKSFLKSCKVPNYTKKIRQLLEKVKENSDLIENKRKGVTFTIADTEAVKNWEISMRQSGTPLQTYYNSWKKVRATEALNRNKKKNDDEMEPEEFELPMKRKRELQDKHKAKDRTKSEFKGLFDDDEDDEDEDQDTDKLVNLRVSDPHT</sequence>
<evidence type="ECO:0000256" key="4">
    <source>
        <dbReference type="SAM" id="MobiDB-lite"/>
    </source>
</evidence>
<feature type="compositionally biased region" description="Acidic residues" evidence="4">
    <location>
        <begin position="82"/>
        <end position="91"/>
    </location>
</feature>
<feature type="compositionally biased region" description="Basic and acidic residues" evidence="4">
    <location>
        <begin position="22"/>
        <end position="36"/>
    </location>
</feature>
<dbReference type="GO" id="GO:0030691">
    <property type="term" value="C:Noc2p-Noc3p complex"/>
    <property type="evidence" value="ECO:0007669"/>
    <property type="project" value="TreeGrafter"/>
</dbReference>
<accession>A0AAV2QP75</accession>
<keyword evidence="3" id="KW-0539">Nucleus</keyword>
<feature type="region of interest" description="Disordered" evidence="4">
    <location>
        <begin position="656"/>
        <end position="724"/>
    </location>
</feature>
<evidence type="ECO:0000313" key="6">
    <source>
        <dbReference type="Proteomes" id="UP001497623"/>
    </source>
</evidence>
<feature type="compositionally biased region" description="Acidic residues" evidence="4">
    <location>
        <begin position="129"/>
        <end position="141"/>
    </location>
</feature>
<dbReference type="PANTHER" id="PTHR12687">
    <property type="entry name" value="NUCLEOLAR COMPLEX 2 AND RAD4-RELATED"/>
    <property type="match status" value="1"/>
</dbReference>
<gene>
    <name evidence="5" type="ORF">MNOR_LOCUS14264</name>
</gene>
<evidence type="ECO:0000256" key="1">
    <source>
        <dbReference type="ARBA" id="ARBA00004123"/>
    </source>
</evidence>
<evidence type="ECO:0000313" key="5">
    <source>
        <dbReference type="EMBL" id="CAL4091138.1"/>
    </source>
</evidence>
<feature type="compositionally biased region" description="Basic and acidic residues" evidence="4">
    <location>
        <begin position="711"/>
        <end position="724"/>
    </location>
</feature>
<dbReference type="GO" id="GO:0003714">
    <property type="term" value="F:transcription corepressor activity"/>
    <property type="evidence" value="ECO:0007669"/>
    <property type="project" value="TreeGrafter"/>
</dbReference>
<dbReference type="GO" id="GO:0005730">
    <property type="term" value="C:nucleolus"/>
    <property type="evidence" value="ECO:0007669"/>
    <property type="project" value="TreeGrafter"/>
</dbReference>
<keyword evidence="6" id="KW-1185">Reference proteome</keyword>
<evidence type="ECO:0008006" key="7">
    <source>
        <dbReference type="Google" id="ProtNLM"/>
    </source>
</evidence>
<feature type="region of interest" description="Disordered" evidence="4">
    <location>
        <begin position="123"/>
        <end position="170"/>
    </location>
</feature>
<feature type="compositionally biased region" description="Basic residues" evidence="4">
    <location>
        <begin position="58"/>
        <end position="73"/>
    </location>
</feature>
<comment type="caution">
    <text evidence="5">The sequence shown here is derived from an EMBL/GenBank/DDBJ whole genome shotgun (WGS) entry which is preliminary data.</text>
</comment>
<feature type="region of interest" description="Disordered" evidence="4">
    <location>
        <begin position="1"/>
        <end position="97"/>
    </location>
</feature>
<protein>
    <recommendedName>
        <fullName evidence="7">Nucleolar complex protein 2 homolog</fullName>
    </recommendedName>
</protein>
<dbReference type="Pfam" id="PF03715">
    <property type="entry name" value="Noc2"/>
    <property type="match status" value="1"/>
</dbReference>
<dbReference type="PANTHER" id="PTHR12687:SF4">
    <property type="entry name" value="NUCLEOLAR COMPLEX PROTEIN 2 HOMOLOG"/>
    <property type="match status" value="1"/>
</dbReference>
<dbReference type="GO" id="GO:0042393">
    <property type="term" value="F:histone binding"/>
    <property type="evidence" value="ECO:0007669"/>
    <property type="project" value="TreeGrafter"/>
</dbReference>
<feature type="compositionally biased region" description="Basic and acidic residues" evidence="4">
    <location>
        <begin position="142"/>
        <end position="157"/>
    </location>
</feature>
<dbReference type="AlphaFoldDB" id="A0AAV2QP75"/>
<proteinExistence type="inferred from homology"/>
<dbReference type="GO" id="GO:0042273">
    <property type="term" value="P:ribosomal large subunit biogenesis"/>
    <property type="evidence" value="ECO:0007669"/>
    <property type="project" value="TreeGrafter"/>
</dbReference>
<feature type="compositionally biased region" description="Acidic residues" evidence="4">
    <location>
        <begin position="699"/>
        <end position="710"/>
    </location>
</feature>
<dbReference type="GO" id="GO:0030690">
    <property type="term" value="C:Noc1p-Noc2p complex"/>
    <property type="evidence" value="ECO:0007669"/>
    <property type="project" value="TreeGrafter"/>
</dbReference>
<dbReference type="InterPro" id="IPR016024">
    <property type="entry name" value="ARM-type_fold"/>
</dbReference>
<evidence type="ECO:0000256" key="3">
    <source>
        <dbReference type="ARBA" id="ARBA00023242"/>
    </source>
</evidence>
<dbReference type="SUPFAM" id="SSF48371">
    <property type="entry name" value="ARM repeat"/>
    <property type="match status" value="1"/>
</dbReference>
<evidence type="ECO:0000256" key="2">
    <source>
        <dbReference type="ARBA" id="ARBA00005907"/>
    </source>
</evidence>
<dbReference type="GO" id="GO:0005654">
    <property type="term" value="C:nucleoplasm"/>
    <property type="evidence" value="ECO:0007669"/>
    <property type="project" value="TreeGrafter"/>
</dbReference>
<dbReference type="EMBL" id="CAXKWB010008462">
    <property type="protein sequence ID" value="CAL4091138.1"/>
    <property type="molecule type" value="Genomic_DNA"/>
</dbReference>
<reference evidence="5 6" key="1">
    <citation type="submission" date="2024-05" db="EMBL/GenBank/DDBJ databases">
        <authorList>
            <person name="Wallberg A."/>
        </authorList>
    </citation>
    <scope>NUCLEOTIDE SEQUENCE [LARGE SCALE GENOMIC DNA]</scope>
</reference>
<name>A0AAV2QP75_MEGNR</name>
<dbReference type="GO" id="GO:0000122">
    <property type="term" value="P:negative regulation of transcription by RNA polymerase II"/>
    <property type="evidence" value="ECO:0007669"/>
    <property type="project" value="TreeGrafter"/>
</dbReference>